<organism evidence="2 3">
    <name type="scientific">Candidatus Desantisbacteria bacterium CG_4_10_14_0_8_um_filter_48_22</name>
    <dbReference type="NCBI Taxonomy" id="1974543"/>
    <lineage>
        <taxon>Bacteria</taxon>
        <taxon>Candidatus Desantisiibacteriota</taxon>
    </lineage>
</organism>
<accession>A0A2M7S4G1</accession>
<dbReference type="GO" id="GO:0016779">
    <property type="term" value="F:nucleotidyltransferase activity"/>
    <property type="evidence" value="ECO:0007669"/>
    <property type="project" value="InterPro"/>
</dbReference>
<protein>
    <recommendedName>
        <fullName evidence="1">Polymerase nucleotidyl transferase domain-containing protein</fullName>
    </recommendedName>
</protein>
<dbReference type="Pfam" id="PF01909">
    <property type="entry name" value="NTP_transf_2"/>
    <property type="match status" value="1"/>
</dbReference>
<evidence type="ECO:0000259" key="1">
    <source>
        <dbReference type="Pfam" id="PF01909"/>
    </source>
</evidence>
<evidence type="ECO:0000313" key="3">
    <source>
        <dbReference type="Proteomes" id="UP000229307"/>
    </source>
</evidence>
<reference evidence="3" key="1">
    <citation type="submission" date="2017-09" db="EMBL/GenBank/DDBJ databases">
        <title>Depth-based differentiation of microbial function through sediment-hosted aquifers and enrichment of novel symbionts in the deep terrestrial subsurface.</title>
        <authorList>
            <person name="Probst A.J."/>
            <person name="Ladd B."/>
            <person name="Jarett J.K."/>
            <person name="Geller-Mcgrath D.E."/>
            <person name="Sieber C.M.K."/>
            <person name="Emerson J.B."/>
            <person name="Anantharaman K."/>
            <person name="Thomas B.C."/>
            <person name="Malmstrom R."/>
            <person name="Stieglmeier M."/>
            <person name="Klingl A."/>
            <person name="Woyke T."/>
            <person name="Ryan C.M."/>
            <person name="Banfield J.F."/>
        </authorList>
    </citation>
    <scope>NUCLEOTIDE SEQUENCE [LARGE SCALE GENOMIC DNA]</scope>
</reference>
<feature type="domain" description="Polymerase nucleotidyl transferase" evidence="1">
    <location>
        <begin position="18"/>
        <end position="85"/>
    </location>
</feature>
<dbReference type="CDD" id="cd05403">
    <property type="entry name" value="NT_KNTase_like"/>
    <property type="match status" value="1"/>
</dbReference>
<dbReference type="AlphaFoldDB" id="A0A2M7S4G1"/>
<evidence type="ECO:0000313" key="2">
    <source>
        <dbReference type="EMBL" id="PIZ14471.1"/>
    </source>
</evidence>
<name>A0A2M7S4G1_9BACT</name>
<gene>
    <name evidence="2" type="ORF">COY52_12535</name>
</gene>
<dbReference type="Proteomes" id="UP000229307">
    <property type="component" value="Unassembled WGS sequence"/>
</dbReference>
<comment type="caution">
    <text evidence="2">The sequence shown here is derived from an EMBL/GenBank/DDBJ whole genome shotgun (WGS) entry which is preliminary data.</text>
</comment>
<dbReference type="Gene3D" id="3.30.460.10">
    <property type="entry name" value="Beta Polymerase, domain 2"/>
    <property type="match status" value="1"/>
</dbReference>
<dbReference type="InterPro" id="IPR043519">
    <property type="entry name" value="NT_sf"/>
</dbReference>
<dbReference type="InterPro" id="IPR052548">
    <property type="entry name" value="Type_VII_TA_antitoxin"/>
</dbReference>
<sequence length="108" mass="12521">MTVADIPLKEKNAILGYKNILSSRFPNYIKKIILFGSYAKGKFNRNSDIDLLILVNKRKRKIWKEIVGLSFDTLLEHNVDISPLVMEEERYAGWSPLLERIKKEGVEV</sequence>
<proteinExistence type="predicted"/>
<dbReference type="PANTHER" id="PTHR33933">
    <property type="entry name" value="NUCLEOTIDYLTRANSFERASE"/>
    <property type="match status" value="1"/>
</dbReference>
<dbReference type="InterPro" id="IPR002934">
    <property type="entry name" value="Polymerase_NTP_transf_dom"/>
</dbReference>
<dbReference type="EMBL" id="PFMR01000349">
    <property type="protein sequence ID" value="PIZ14471.1"/>
    <property type="molecule type" value="Genomic_DNA"/>
</dbReference>
<dbReference type="PANTHER" id="PTHR33933:SF1">
    <property type="entry name" value="PROTEIN ADENYLYLTRANSFERASE MNTA-RELATED"/>
    <property type="match status" value="1"/>
</dbReference>
<dbReference type="SUPFAM" id="SSF81301">
    <property type="entry name" value="Nucleotidyltransferase"/>
    <property type="match status" value="1"/>
</dbReference>